<protein>
    <submittedName>
        <fullName evidence="1">Uncharacterized protein</fullName>
    </submittedName>
</protein>
<dbReference type="EMBL" id="RCMK01000022">
    <property type="protein sequence ID" value="KAG2953664.1"/>
    <property type="molecule type" value="Genomic_DNA"/>
</dbReference>
<comment type="caution">
    <text evidence="1">The sequence shown here is derived from an EMBL/GenBank/DDBJ whole genome shotgun (WGS) entry which is preliminary data.</text>
</comment>
<dbReference type="AlphaFoldDB" id="A0A8T1EM40"/>
<name>A0A8T1EM40_9STRA</name>
<dbReference type="Proteomes" id="UP000736787">
    <property type="component" value="Unassembled WGS sequence"/>
</dbReference>
<evidence type="ECO:0000313" key="1">
    <source>
        <dbReference type="EMBL" id="KAG2953664.1"/>
    </source>
</evidence>
<reference evidence="1" key="1">
    <citation type="submission" date="2018-10" db="EMBL/GenBank/DDBJ databases">
        <title>Effector identification in a new, highly contiguous assembly of the strawberry crown rot pathogen Phytophthora cactorum.</title>
        <authorList>
            <person name="Armitage A.D."/>
            <person name="Nellist C.F."/>
            <person name="Bates H."/>
            <person name="Vickerstaff R.J."/>
            <person name="Harrison R.J."/>
        </authorList>
    </citation>
    <scope>NUCLEOTIDE SEQUENCE</scope>
    <source>
        <strain evidence="1">4040</strain>
    </source>
</reference>
<sequence length="41" mass="4576">MASWTMTQGAMSNAQVTSSSNNFARLWSVVALRLTVARRQF</sequence>
<evidence type="ECO:0000313" key="2">
    <source>
        <dbReference type="Proteomes" id="UP000736787"/>
    </source>
</evidence>
<organism evidence="1 2">
    <name type="scientific">Phytophthora cactorum</name>
    <dbReference type="NCBI Taxonomy" id="29920"/>
    <lineage>
        <taxon>Eukaryota</taxon>
        <taxon>Sar</taxon>
        <taxon>Stramenopiles</taxon>
        <taxon>Oomycota</taxon>
        <taxon>Peronosporomycetes</taxon>
        <taxon>Peronosporales</taxon>
        <taxon>Peronosporaceae</taxon>
        <taxon>Phytophthora</taxon>
    </lineage>
</organism>
<proteinExistence type="predicted"/>
<accession>A0A8T1EM40</accession>
<gene>
    <name evidence="1" type="ORF">PC117_g1824</name>
</gene>